<dbReference type="Proteomes" id="UP001180551">
    <property type="component" value="Unassembled WGS sequence"/>
</dbReference>
<comment type="caution">
    <text evidence="2">The sequence shown here is derived from an EMBL/GenBank/DDBJ whole genome shotgun (WGS) entry which is preliminary data.</text>
</comment>
<evidence type="ECO:0000313" key="3">
    <source>
        <dbReference type="Proteomes" id="UP001180551"/>
    </source>
</evidence>
<feature type="region of interest" description="Disordered" evidence="1">
    <location>
        <begin position="1"/>
        <end position="32"/>
    </location>
</feature>
<keyword evidence="3" id="KW-1185">Reference proteome</keyword>
<protein>
    <recommendedName>
        <fullName evidence="4">Gfo/Idh/MocA-like oxidoreductase C-terminal domain-containing protein</fullName>
    </recommendedName>
</protein>
<dbReference type="RefSeq" id="WP_311624334.1">
    <property type="nucleotide sequence ID" value="NZ_JAVRFE010000018.1"/>
</dbReference>
<gene>
    <name evidence="2" type="ORF">RM550_15790</name>
</gene>
<organism evidence="2 3">
    <name type="scientific">Streptomyces mooreae</name>
    <dbReference type="NCBI Taxonomy" id="3075523"/>
    <lineage>
        <taxon>Bacteria</taxon>
        <taxon>Bacillati</taxon>
        <taxon>Actinomycetota</taxon>
        <taxon>Actinomycetes</taxon>
        <taxon>Kitasatosporales</taxon>
        <taxon>Streptomycetaceae</taxon>
        <taxon>Streptomyces</taxon>
    </lineage>
</organism>
<sequence length="89" mass="9481">MAAVADPDTTLSITLDGMPNRHGDNGNGNTPESIHEAFLVAVENGRQFGVDPGHGTAWEMSVVAQNVLAFTEDQTTCRPSTRPPVEDFA</sequence>
<proteinExistence type="predicted"/>
<name>A0ABU2T8G7_9ACTN</name>
<evidence type="ECO:0008006" key="4">
    <source>
        <dbReference type="Google" id="ProtNLM"/>
    </source>
</evidence>
<evidence type="ECO:0000256" key="1">
    <source>
        <dbReference type="SAM" id="MobiDB-lite"/>
    </source>
</evidence>
<accession>A0ABU2T8G7</accession>
<evidence type="ECO:0000313" key="2">
    <source>
        <dbReference type="EMBL" id="MDT0457185.1"/>
    </source>
</evidence>
<dbReference type="EMBL" id="JAVRFE010000018">
    <property type="protein sequence ID" value="MDT0457185.1"/>
    <property type="molecule type" value="Genomic_DNA"/>
</dbReference>
<reference evidence="2" key="1">
    <citation type="submission" date="2024-05" db="EMBL/GenBank/DDBJ databases">
        <title>30 novel species of actinomycetes from the DSMZ collection.</title>
        <authorList>
            <person name="Nouioui I."/>
        </authorList>
    </citation>
    <scope>NUCLEOTIDE SEQUENCE</scope>
    <source>
        <strain evidence="2">DSM 41527</strain>
    </source>
</reference>